<dbReference type="EMBL" id="QAOG01000004">
    <property type="protein sequence ID" value="PTQ59865.1"/>
    <property type="molecule type" value="Genomic_DNA"/>
</dbReference>
<organism evidence="1 2">
    <name type="scientific">Sphingomonas aurantiaca</name>
    <dbReference type="NCBI Taxonomy" id="185949"/>
    <lineage>
        <taxon>Bacteria</taxon>
        <taxon>Pseudomonadati</taxon>
        <taxon>Pseudomonadota</taxon>
        <taxon>Alphaproteobacteria</taxon>
        <taxon>Sphingomonadales</taxon>
        <taxon>Sphingomonadaceae</taxon>
        <taxon>Sphingomonas</taxon>
    </lineage>
</organism>
<keyword evidence="2" id="KW-1185">Reference proteome</keyword>
<protein>
    <submittedName>
        <fullName evidence="1">Uncharacterized protein (DUF2141 family)</fullName>
    </submittedName>
</protein>
<name>A0A2T5GKM8_9SPHN</name>
<accession>A0A2T5GKM8</accession>
<reference evidence="1 2" key="1">
    <citation type="submission" date="2018-04" db="EMBL/GenBank/DDBJ databases">
        <title>Genomic Encyclopedia of Type Strains, Phase III (KMG-III): the genomes of soil and plant-associated and newly described type strains.</title>
        <authorList>
            <person name="Whitman W."/>
        </authorList>
    </citation>
    <scope>NUCLEOTIDE SEQUENCE [LARGE SCALE GENOMIC DNA]</scope>
    <source>
        <strain evidence="1 2">MA101b</strain>
    </source>
</reference>
<evidence type="ECO:0000313" key="1">
    <source>
        <dbReference type="EMBL" id="PTQ59865.1"/>
    </source>
</evidence>
<dbReference type="InterPro" id="IPR018673">
    <property type="entry name" value="DUF2141"/>
</dbReference>
<gene>
    <name evidence="1" type="ORF">C8J26_2719</name>
</gene>
<dbReference type="Pfam" id="PF09912">
    <property type="entry name" value="DUF2141"/>
    <property type="match status" value="1"/>
</dbReference>
<comment type="caution">
    <text evidence="1">The sequence shown here is derived from an EMBL/GenBank/DDBJ whole genome shotgun (WGS) entry which is preliminary data.</text>
</comment>
<sequence>MILLALLTLAVTPPSTPALGTAEARCRPHETGPALIVEIDGLKDRVGVLRGELYPARDGDFLADDNVLIGQGKTFRRAVVTVPSAGPVSLCLRVPAPGTYALSVVHARDGGHGFSLLHDGIGFASNPRLGHSKPHADQASVVVHEGLTTTHVVMNYRSGLFSFAPIKR</sequence>
<dbReference type="RefSeq" id="WP_244185300.1">
    <property type="nucleotide sequence ID" value="NZ_JAPZPS010000008.1"/>
</dbReference>
<evidence type="ECO:0000313" key="2">
    <source>
        <dbReference type="Proteomes" id="UP000244189"/>
    </source>
</evidence>
<dbReference type="Proteomes" id="UP000244189">
    <property type="component" value="Unassembled WGS sequence"/>
</dbReference>
<dbReference type="AlphaFoldDB" id="A0A2T5GKM8"/>
<proteinExistence type="predicted"/>